<geneLocation type="plasmid" evidence="2 3">
    <name>pMIC7113.02</name>
</geneLocation>
<dbReference type="GO" id="GO:0006935">
    <property type="term" value="P:chemotaxis"/>
    <property type="evidence" value="ECO:0007669"/>
    <property type="project" value="InterPro"/>
</dbReference>
<dbReference type="InterPro" id="IPR036061">
    <property type="entry name" value="CheW-like_dom_sf"/>
</dbReference>
<keyword evidence="3" id="KW-1185">Reference proteome</keyword>
<name>K9WP03_9CYAN</name>
<dbReference type="Pfam" id="PF01584">
    <property type="entry name" value="CheW"/>
    <property type="match status" value="1"/>
</dbReference>
<reference evidence="2 3" key="1">
    <citation type="submission" date="2012-06" db="EMBL/GenBank/DDBJ databases">
        <title>Finished plasmid 2 of genome of Microcoleus sp. PCC 7113.</title>
        <authorList>
            <consortium name="US DOE Joint Genome Institute"/>
            <person name="Gugger M."/>
            <person name="Coursin T."/>
            <person name="Rippka R."/>
            <person name="Tandeau De Marsac N."/>
            <person name="Huntemann M."/>
            <person name="Wei C.-L."/>
            <person name="Han J."/>
            <person name="Detter J.C."/>
            <person name="Han C."/>
            <person name="Tapia R."/>
            <person name="Chen A."/>
            <person name="Kyrpides N."/>
            <person name="Mavromatis K."/>
            <person name="Markowitz V."/>
            <person name="Szeto E."/>
            <person name="Ivanova N."/>
            <person name="Pagani I."/>
            <person name="Pati A."/>
            <person name="Goodwin L."/>
            <person name="Nordberg H.P."/>
            <person name="Cantor M.N."/>
            <person name="Hua S.X."/>
            <person name="Woyke T."/>
            <person name="Kerfeld C.A."/>
        </authorList>
    </citation>
    <scope>NUCLEOTIDE SEQUENCE [LARGE SCALE GENOMIC DNA]</scope>
    <source>
        <strain evidence="2 3">PCC 7113</strain>
        <plasmid evidence="2 3">pMIC7113.02</plasmid>
    </source>
</reference>
<gene>
    <name evidence="2" type="ORF">Mic7113_6527</name>
</gene>
<evidence type="ECO:0000259" key="1">
    <source>
        <dbReference type="Pfam" id="PF01584"/>
    </source>
</evidence>
<dbReference type="GO" id="GO:0007165">
    <property type="term" value="P:signal transduction"/>
    <property type="evidence" value="ECO:0007669"/>
    <property type="project" value="InterPro"/>
</dbReference>
<dbReference type="InterPro" id="IPR002545">
    <property type="entry name" value="CheW-lke_dom"/>
</dbReference>
<keyword evidence="2" id="KW-0614">Plasmid</keyword>
<sequence length="184" mass="20031">MAIFSPLASRRKSRRVAEVTQQLIVFRLLDVGFALPIRAVQKVIPGDKIYGAPGGGGVSLTLYQERELIVIDVEHRIFRGTPSKDSFKDISHQAEEAPTDTAPVQHYLLIVQSSSGQLVGLPIVEPPTLQRVPSSAFAPLSASYLSEGNLRCVSALIKRNNDQPPLFLLNPDQLVQSDLALPPA</sequence>
<accession>K9WP03</accession>
<proteinExistence type="predicted"/>
<evidence type="ECO:0000313" key="2">
    <source>
        <dbReference type="EMBL" id="AFZ22105.1"/>
    </source>
</evidence>
<dbReference type="OrthoDB" id="571837at2"/>
<dbReference type="Proteomes" id="UP000010471">
    <property type="component" value="Plasmid pMIC7113.02"/>
</dbReference>
<dbReference type="RefSeq" id="WP_015211499.1">
    <property type="nucleotide sequence ID" value="NC_019760.1"/>
</dbReference>
<dbReference type="EMBL" id="CP003632">
    <property type="protein sequence ID" value="AFZ22105.1"/>
    <property type="molecule type" value="Genomic_DNA"/>
</dbReference>
<protein>
    <submittedName>
        <fullName evidence="2">CheW-like protein</fullName>
    </submittedName>
</protein>
<evidence type="ECO:0000313" key="3">
    <source>
        <dbReference type="Proteomes" id="UP000010471"/>
    </source>
</evidence>
<dbReference type="KEGG" id="mic:Mic7113_6527"/>
<dbReference type="AlphaFoldDB" id="K9WP03"/>
<organism evidence="2 3">
    <name type="scientific">Allocoleopsis franciscana PCC 7113</name>
    <dbReference type="NCBI Taxonomy" id="1173027"/>
    <lineage>
        <taxon>Bacteria</taxon>
        <taxon>Bacillati</taxon>
        <taxon>Cyanobacteriota</taxon>
        <taxon>Cyanophyceae</taxon>
        <taxon>Coleofasciculales</taxon>
        <taxon>Coleofasciculaceae</taxon>
        <taxon>Allocoleopsis</taxon>
        <taxon>Allocoleopsis franciscana</taxon>
    </lineage>
</organism>
<dbReference type="HOGENOM" id="CLU_1530114_0_0_3"/>
<feature type="domain" description="CheW-like" evidence="1">
    <location>
        <begin position="22"/>
        <end position="177"/>
    </location>
</feature>
<dbReference type="SUPFAM" id="SSF50341">
    <property type="entry name" value="CheW-like"/>
    <property type="match status" value="1"/>
</dbReference>